<gene>
    <name evidence="12" type="ORF">WAX74_06705</name>
</gene>
<evidence type="ECO:0000256" key="6">
    <source>
        <dbReference type="ARBA" id="ARBA00022630"/>
    </source>
</evidence>
<accession>A0ABU8F2U5</accession>
<dbReference type="Pfam" id="PF03060">
    <property type="entry name" value="NMO"/>
    <property type="match status" value="1"/>
</dbReference>
<dbReference type="RefSeq" id="WP_336496891.1">
    <property type="nucleotide sequence ID" value="NZ_JBAWSY010000003.1"/>
</dbReference>
<dbReference type="InterPro" id="IPR013785">
    <property type="entry name" value="Aldolase_TIM"/>
</dbReference>
<dbReference type="SUPFAM" id="SSF51412">
    <property type="entry name" value="Inosine monophosphate dehydrogenase (IMPDH)"/>
    <property type="match status" value="1"/>
</dbReference>
<reference evidence="12 13" key="1">
    <citation type="submission" date="2024-01" db="EMBL/GenBank/DDBJ databases">
        <title>Seven novel Bacillus-like species.</title>
        <authorList>
            <person name="Liu G."/>
        </authorList>
    </citation>
    <scope>NUCLEOTIDE SEQUENCE [LARGE SCALE GENOMIC DNA]</scope>
    <source>
        <strain evidence="12 13">FJAT-51614</strain>
    </source>
</reference>
<comment type="caution">
    <text evidence="12">The sequence shown here is derived from an EMBL/GenBank/DDBJ whole genome shotgun (WGS) entry which is preliminary data.</text>
</comment>
<name>A0ABU8F2U5_9BACI</name>
<dbReference type="Proteomes" id="UP001364890">
    <property type="component" value="Unassembled WGS sequence"/>
</dbReference>
<evidence type="ECO:0000256" key="8">
    <source>
        <dbReference type="ARBA" id="ARBA00023002"/>
    </source>
</evidence>
<evidence type="ECO:0000256" key="11">
    <source>
        <dbReference type="ARBA" id="ARBA00049401"/>
    </source>
</evidence>
<protein>
    <recommendedName>
        <fullName evidence="4">Probable nitronate monooxygenase</fullName>
    </recommendedName>
    <alternativeName>
        <fullName evidence="10">Propionate 3-nitronate monooxygenase</fullName>
    </alternativeName>
</protein>
<comment type="catalytic activity">
    <reaction evidence="11">
        <text>3 propionate 3-nitronate + 3 O2 + H2O = 3 3-oxopropanoate + 2 nitrate + nitrite + H2O2 + 3 H(+)</text>
        <dbReference type="Rhea" id="RHEA:57332"/>
        <dbReference type="ChEBI" id="CHEBI:15377"/>
        <dbReference type="ChEBI" id="CHEBI:15378"/>
        <dbReference type="ChEBI" id="CHEBI:15379"/>
        <dbReference type="ChEBI" id="CHEBI:16240"/>
        <dbReference type="ChEBI" id="CHEBI:16301"/>
        <dbReference type="ChEBI" id="CHEBI:17632"/>
        <dbReference type="ChEBI" id="CHEBI:33190"/>
        <dbReference type="ChEBI" id="CHEBI:136067"/>
    </reaction>
</comment>
<evidence type="ECO:0000256" key="3">
    <source>
        <dbReference type="ARBA" id="ARBA00009881"/>
    </source>
</evidence>
<evidence type="ECO:0000313" key="12">
    <source>
        <dbReference type="EMBL" id="MEI4769335.1"/>
    </source>
</evidence>
<keyword evidence="8" id="KW-0560">Oxidoreductase</keyword>
<keyword evidence="9 12" id="KW-0503">Monooxygenase</keyword>
<evidence type="ECO:0000256" key="10">
    <source>
        <dbReference type="ARBA" id="ARBA00031155"/>
    </source>
</evidence>
<evidence type="ECO:0000256" key="4">
    <source>
        <dbReference type="ARBA" id="ARBA00013457"/>
    </source>
</evidence>
<evidence type="ECO:0000256" key="1">
    <source>
        <dbReference type="ARBA" id="ARBA00001917"/>
    </source>
</evidence>
<dbReference type="CDD" id="cd04730">
    <property type="entry name" value="NPD_like"/>
    <property type="match status" value="1"/>
</dbReference>
<evidence type="ECO:0000256" key="5">
    <source>
        <dbReference type="ARBA" id="ARBA00022575"/>
    </source>
</evidence>
<keyword evidence="13" id="KW-1185">Reference proteome</keyword>
<dbReference type="InterPro" id="IPR004136">
    <property type="entry name" value="NMO"/>
</dbReference>
<dbReference type="PANTHER" id="PTHR42747">
    <property type="entry name" value="NITRONATE MONOOXYGENASE-RELATED"/>
    <property type="match status" value="1"/>
</dbReference>
<dbReference type="PANTHER" id="PTHR42747:SF3">
    <property type="entry name" value="NITRONATE MONOOXYGENASE-RELATED"/>
    <property type="match status" value="1"/>
</dbReference>
<evidence type="ECO:0000313" key="13">
    <source>
        <dbReference type="Proteomes" id="UP001364890"/>
    </source>
</evidence>
<evidence type="ECO:0000256" key="7">
    <source>
        <dbReference type="ARBA" id="ARBA00022643"/>
    </source>
</evidence>
<dbReference type="GO" id="GO:0004497">
    <property type="term" value="F:monooxygenase activity"/>
    <property type="evidence" value="ECO:0007669"/>
    <property type="project" value="UniProtKB-KW"/>
</dbReference>
<evidence type="ECO:0000256" key="2">
    <source>
        <dbReference type="ARBA" id="ARBA00003535"/>
    </source>
</evidence>
<keyword evidence="5" id="KW-0216">Detoxification</keyword>
<evidence type="ECO:0000256" key="9">
    <source>
        <dbReference type="ARBA" id="ARBA00023033"/>
    </source>
</evidence>
<dbReference type="Gene3D" id="3.20.20.70">
    <property type="entry name" value="Aldolase class I"/>
    <property type="match status" value="1"/>
</dbReference>
<keyword evidence="6" id="KW-0285">Flavoprotein</keyword>
<organism evidence="12 13">
    <name type="scientific">Psychrobacillus mangrovi</name>
    <dbReference type="NCBI Taxonomy" id="3117745"/>
    <lineage>
        <taxon>Bacteria</taxon>
        <taxon>Bacillati</taxon>
        <taxon>Bacillota</taxon>
        <taxon>Bacilli</taxon>
        <taxon>Bacillales</taxon>
        <taxon>Bacillaceae</taxon>
        <taxon>Psychrobacillus</taxon>
    </lineage>
</organism>
<sequence length="356" mass="38651">MNEITKLLKIQHPIVQAPMAGGITTSKLVAAVSNNGALGMIGAGYLTPAQLQEQIREVKKLTSANFGVNLFVPNYFEINESQIEKTNQLLSKYKVELNIQEENTPLTSIESTKHTFMEQIQIIMEEKVPICTFTFGVPSKEVLDQLSKRNIISIGTATTVKEALIIERLGMNAIVVQGSEAGGHRGNFLSTHEEGLIGLMSLTPQVVDHVKIPVIAAGGIMDGRGLMASLSLGASAVQMGTAFLTCEESGAHPVHKEAIINSKDEDTTLTSAFSGKWARGIKNRFILEMQEYESTIPNFPVQNTLTQSIRKASSAGNNKEFMSLWAGQSPLLARNETAGALIKRIIEEARSINTSI</sequence>
<comment type="function">
    <text evidence="2">Nitronate monooxygenase that uses molecular oxygen to catalyze the oxidative denitrification of alkyl nitronates. Acts on propionate 3-nitronate (P3N), the presumed physiological substrate. Probably functions in the detoxification of P3N, a metabolic poison produced by plants and fungi as a defense mechanism.</text>
</comment>
<comment type="cofactor">
    <cofactor evidence="1">
        <name>FMN</name>
        <dbReference type="ChEBI" id="CHEBI:58210"/>
    </cofactor>
</comment>
<dbReference type="EMBL" id="JBAWSY010000003">
    <property type="protein sequence ID" value="MEI4769335.1"/>
    <property type="molecule type" value="Genomic_DNA"/>
</dbReference>
<proteinExistence type="inferred from homology"/>
<keyword evidence="7" id="KW-0288">FMN</keyword>
<comment type="similarity">
    <text evidence="3">Belongs to the nitronate monooxygenase family. NMO class I subfamily.</text>
</comment>